<gene>
    <name evidence="1" type="ORF">DFR42_107210</name>
</gene>
<proteinExistence type="predicted"/>
<organism evidence="1 2">
    <name type="scientific">Undibacterium pigrum</name>
    <dbReference type="NCBI Taxonomy" id="401470"/>
    <lineage>
        <taxon>Bacteria</taxon>
        <taxon>Pseudomonadati</taxon>
        <taxon>Pseudomonadota</taxon>
        <taxon>Betaproteobacteria</taxon>
        <taxon>Burkholderiales</taxon>
        <taxon>Oxalobacteraceae</taxon>
        <taxon>Undibacterium</taxon>
    </lineage>
</organism>
<dbReference type="Proteomes" id="UP000247792">
    <property type="component" value="Unassembled WGS sequence"/>
</dbReference>
<reference evidence="1 2" key="1">
    <citation type="submission" date="2018-05" db="EMBL/GenBank/DDBJ databases">
        <title>Genomic Encyclopedia of Type Strains, Phase IV (KMG-IV): sequencing the most valuable type-strain genomes for metagenomic binning, comparative biology and taxonomic classification.</title>
        <authorList>
            <person name="Goeker M."/>
        </authorList>
    </citation>
    <scope>NUCLEOTIDE SEQUENCE [LARGE SCALE GENOMIC DNA]</scope>
    <source>
        <strain evidence="1 2">DSM 19792</strain>
    </source>
</reference>
<dbReference type="AlphaFoldDB" id="A0A318J1E7"/>
<dbReference type="OrthoDB" id="6424399at2"/>
<evidence type="ECO:0000313" key="1">
    <source>
        <dbReference type="EMBL" id="PXX41559.1"/>
    </source>
</evidence>
<keyword evidence="2" id="KW-1185">Reference proteome</keyword>
<accession>A0A318J1E7</accession>
<protein>
    <submittedName>
        <fullName evidence="1">Uncharacterized protein</fullName>
    </submittedName>
</protein>
<comment type="caution">
    <text evidence="1">The sequence shown here is derived from an EMBL/GenBank/DDBJ whole genome shotgun (WGS) entry which is preliminary data.</text>
</comment>
<dbReference type="EMBL" id="QJKB01000007">
    <property type="protein sequence ID" value="PXX41559.1"/>
    <property type="molecule type" value="Genomic_DNA"/>
</dbReference>
<evidence type="ECO:0000313" key="2">
    <source>
        <dbReference type="Proteomes" id="UP000247792"/>
    </source>
</evidence>
<dbReference type="RefSeq" id="WP_110256785.1">
    <property type="nucleotide sequence ID" value="NZ_QJKB01000007.1"/>
</dbReference>
<name>A0A318J1E7_9BURK</name>
<sequence length="216" mass="23709">MLISTLRTKARKNTLEVEHILAAAKAGVPGLREELSQLSIELNWSASACLSDGTRVVPLAKWAEIAGAYAEQGMSALAVLANKPENAVYIIGLLETLGSLEAVDALNAIFRDVMHKPGGDTHTAWCLVYAYNQLLSFKKSPIATSEQENTIRAFLNELFPLAESDAQRASLICTLRGVGDEASIQYLSNIAELPYPYESLRRDAIRVIRQRLRARP</sequence>